<feature type="transmembrane region" description="Helical" evidence="1">
    <location>
        <begin position="105"/>
        <end position="128"/>
    </location>
</feature>
<evidence type="ECO:0000313" key="2">
    <source>
        <dbReference type="EMBL" id="RYO79817.1"/>
    </source>
</evidence>
<sequence>MAVNDATARAKSAAQCVLAFGRRQVDRAVRPETRQKACDSISAFAQERPILFSFIASQLFFSLLPLLVFAAFAVSTVGFALVSAALFSVFWLGVALLFLVPALFFTFSIAVLVWLWAVSTFLVGRWVYHKTPLAVRGQVAVKTPVNKEVLVRKPTPDGFRGGDVKVETEGANE</sequence>
<name>A0ABY0GYG1_9PEZI</name>
<evidence type="ECO:0000256" key="1">
    <source>
        <dbReference type="SAM" id="Phobius"/>
    </source>
</evidence>
<reference evidence="2 3" key="1">
    <citation type="submission" date="2018-06" db="EMBL/GenBank/DDBJ databases">
        <title>Complete Genomes of Monosporascus.</title>
        <authorList>
            <person name="Robinson A.J."/>
            <person name="Natvig D.O."/>
        </authorList>
    </citation>
    <scope>NUCLEOTIDE SEQUENCE [LARGE SCALE GENOMIC DNA]</scope>
    <source>
        <strain evidence="2 3">CBS 609.92</strain>
    </source>
</reference>
<keyword evidence="1" id="KW-1133">Transmembrane helix</keyword>
<keyword evidence="1" id="KW-0472">Membrane</keyword>
<gene>
    <name evidence="2" type="ORF">DL762_007960</name>
</gene>
<dbReference type="Pfam" id="PF16015">
    <property type="entry name" value="Promethin"/>
    <property type="match status" value="1"/>
</dbReference>
<feature type="transmembrane region" description="Helical" evidence="1">
    <location>
        <begin position="50"/>
        <end position="72"/>
    </location>
</feature>
<organism evidence="2 3">
    <name type="scientific">Monosporascus cannonballus</name>
    <dbReference type="NCBI Taxonomy" id="155416"/>
    <lineage>
        <taxon>Eukaryota</taxon>
        <taxon>Fungi</taxon>
        <taxon>Dikarya</taxon>
        <taxon>Ascomycota</taxon>
        <taxon>Pezizomycotina</taxon>
        <taxon>Sordariomycetes</taxon>
        <taxon>Xylariomycetidae</taxon>
        <taxon>Xylariales</taxon>
        <taxon>Xylariales incertae sedis</taxon>
        <taxon>Monosporascus</taxon>
    </lineage>
</organism>
<proteinExistence type="predicted"/>
<accession>A0ABY0GYG1</accession>
<dbReference type="EMBL" id="QJNS01000312">
    <property type="protein sequence ID" value="RYO79817.1"/>
    <property type="molecule type" value="Genomic_DNA"/>
</dbReference>
<protein>
    <submittedName>
        <fullName evidence="2">Uncharacterized protein</fullName>
    </submittedName>
</protein>
<comment type="caution">
    <text evidence="2">The sequence shown here is derived from an EMBL/GenBank/DDBJ whole genome shotgun (WGS) entry which is preliminary data.</text>
</comment>
<evidence type="ECO:0000313" key="3">
    <source>
        <dbReference type="Proteomes" id="UP000294003"/>
    </source>
</evidence>
<keyword evidence="3" id="KW-1185">Reference proteome</keyword>
<dbReference type="Proteomes" id="UP000294003">
    <property type="component" value="Unassembled WGS sequence"/>
</dbReference>
<keyword evidence="1" id="KW-0812">Transmembrane</keyword>